<dbReference type="AlphaFoldDB" id="A0A1H7ZRM0"/>
<keyword evidence="1" id="KW-0472">Membrane</keyword>
<sequence length="54" mass="6230">MNIQPVEIYLTYCNLHIFIAFVNFLNLKGKHQILIFNGGSYRLNFKRLLGGCIA</sequence>
<keyword evidence="1" id="KW-1133">Transmembrane helix</keyword>
<evidence type="ECO:0000313" key="2">
    <source>
        <dbReference type="EMBL" id="SEM61075.1"/>
    </source>
</evidence>
<feature type="transmembrane region" description="Helical" evidence="1">
    <location>
        <begin position="6"/>
        <end position="25"/>
    </location>
</feature>
<protein>
    <submittedName>
        <fullName evidence="2">Uncharacterized protein</fullName>
    </submittedName>
</protein>
<proteinExistence type="predicted"/>
<name>A0A1H7ZRM0_9BACT</name>
<accession>A0A1H7ZRM0</accession>
<keyword evidence="1" id="KW-0812">Transmembrane</keyword>
<organism evidence="2 3">
    <name type="scientific">Chitinophaga rupis</name>
    <dbReference type="NCBI Taxonomy" id="573321"/>
    <lineage>
        <taxon>Bacteria</taxon>
        <taxon>Pseudomonadati</taxon>
        <taxon>Bacteroidota</taxon>
        <taxon>Chitinophagia</taxon>
        <taxon>Chitinophagales</taxon>
        <taxon>Chitinophagaceae</taxon>
        <taxon>Chitinophaga</taxon>
    </lineage>
</organism>
<dbReference type="EMBL" id="FOBB01000005">
    <property type="protein sequence ID" value="SEM61075.1"/>
    <property type="molecule type" value="Genomic_DNA"/>
</dbReference>
<evidence type="ECO:0000256" key="1">
    <source>
        <dbReference type="SAM" id="Phobius"/>
    </source>
</evidence>
<keyword evidence="3" id="KW-1185">Reference proteome</keyword>
<reference evidence="2 3" key="1">
    <citation type="submission" date="2016-10" db="EMBL/GenBank/DDBJ databases">
        <authorList>
            <person name="de Groot N.N."/>
        </authorList>
    </citation>
    <scope>NUCLEOTIDE SEQUENCE [LARGE SCALE GENOMIC DNA]</scope>
    <source>
        <strain evidence="2 3">DSM 21039</strain>
    </source>
</reference>
<dbReference type="Proteomes" id="UP000198984">
    <property type="component" value="Unassembled WGS sequence"/>
</dbReference>
<gene>
    <name evidence="2" type="ORF">SAMN04488505_105179</name>
</gene>
<evidence type="ECO:0000313" key="3">
    <source>
        <dbReference type="Proteomes" id="UP000198984"/>
    </source>
</evidence>